<reference evidence="12" key="1">
    <citation type="submission" date="2019-04" db="EMBL/GenBank/DDBJ databases">
        <title>Evolution of Biomass-Degrading Anaerobic Consortia Revealed by Metagenomics.</title>
        <authorList>
            <person name="Peng X."/>
        </authorList>
    </citation>
    <scope>NUCLEOTIDE SEQUENCE</scope>
    <source>
        <strain evidence="12">SIG240</strain>
    </source>
</reference>
<feature type="transmembrane region" description="Helical" evidence="10">
    <location>
        <begin position="227"/>
        <end position="245"/>
    </location>
</feature>
<evidence type="ECO:0000256" key="6">
    <source>
        <dbReference type="ARBA" id="ARBA00022989"/>
    </source>
</evidence>
<feature type="transmembrane region" description="Helical" evidence="10">
    <location>
        <begin position="71"/>
        <end position="94"/>
    </location>
</feature>
<dbReference type="InterPro" id="IPR003352">
    <property type="entry name" value="PTS_EIIC"/>
</dbReference>
<keyword evidence="6 10" id="KW-1133">Transmembrane helix</keyword>
<dbReference type="EMBL" id="SVBY01000005">
    <property type="protein sequence ID" value="MBE6091776.1"/>
    <property type="molecule type" value="Genomic_DNA"/>
</dbReference>
<keyword evidence="4 8" id="KW-0762">Sugar transport</keyword>
<proteinExistence type="predicted"/>
<dbReference type="GO" id="GO:0005886">
    <property type="term" value="C:plasma membrane"/>
    <property type="evidence" value="ECO:0007669"/>
    <property type="project" value="UniProtKB-SubCell"/>
</dbReference>
<evidence type="ECO:0000256" key="10">
    <source>
        <dbReference type="SAM" id="Phobius"/>
    </source>
</evidence>
<feature type="transmembrane region" description="Helical" evidence="10">
    <location>
        <begin position="101"/>
        <end position="121"/>
    </location>
</feature>
<feature type="compositionally biased region" description="Acidic residues" evidence="9">
    <location>
        <begin position="429"/>
        <end position="439"/>
    </location>
</feature>
<feature type="transmembrane region" description="Helical" evidence="10">
    <location>
        <begin position="30"/>
        <end position="51"/>
    </location>
</feature>
<dbReference type="NCBIfam" id="TIGR00410">
    <property type="entry name" value="lacE"/>
    <property type="match status" value="1"/>
</dbReference>
<protein>
    <recommendedName>
        <fullName evidence="8">Permease IIC component</fullName>
    </recommendedName>
</protein>
<dbReference type="InterPro" id="IPR051088">
    <property type="entry name" value="PTS_Sugar-EIIC/EIIB"/>
</dbReference>
<evidence type="ECO:0000313" key="13">
    <source>
        <dbReference type="Proteomes" id="UP000761380"/>
    </source>
</evidence>
<dbReference type="PANTHER" id="PTHR33989:SF4">
    <property type="entry name" value="PTS SYSTEM N,N'-DIACETYLCHITOBIOSE-SPECIFIC EIIC COMPONENT"/>
    <property type="match status" value="1"/>
</dbReference>
<keyword evidence="7 8" id="KW-0472">Membrane</keyword>
<evidence type="ECO:0000256" key="9">
    <source>
        <dbReference type="SAM" id="MobiDB-lite"/>
    </source>
</evidence>
<evidence type="ECO:0000256" key="4">
    <source>
        <dbReference type="ARBA" id="ARBA00022597"/>
    </source>
</evidence>
<gene>
    <name evidence="12" type="ORF">E7201_01140</name>
</gene>
<dbReference type="AlphaFoldDB" id="A0A927ZQG4"/>
<feature type="region of interest" description="Disordered" evidence="9">
    <location>
        <begin position="427"/>
        <end position="458"/>
    </location>
</feature>
<dbReference type="PANTHER" id="PTHR33989">
    <property type="match status" value="1"/>
</dbReference>
<keyword evidence="5 10" id="KW-0812">Transmembrane</keyword>
<evidence type="ECO:0000256" key="5">
    <source>
        <dbReference type="ARBA" id="ARBA00022692"/>
    </source>
</evidence>
<dbReference type="Proteomes" id="UP000761380">
    <property type="component" value="Unassembled WGS sequence"/>
</dbReference>
<organism evidence="12 13">
    <name type="scientific">Selenomonas ruminantium</name>
    <dbReference type="NCBI Taxonomy" id="971"/>
    <lineage>
        <taxon>Bacteria</taxon>
        <taxon>Bacillati</taxon>
        <taxon>Bacillota</taxon>
        <taxon>Negativicutes</taxon>
        <taxon>Selenomonadales</taxon>
        <taxon>Selenomonadaceae</taxon>
        <taxon>Selenomonas</taxon>
    </lineage>
</organism>
<dbReference type="GO" id="GO:0008982">
    <property type="term" value="F:protein-N(PI)-phosphohistidine-sugar phosphotransferase activity"/>
    <property type="evidence" value="ECO:0007669"/>
    <property type="project" value="UniProtKB-UniRule"/>
</dbReference>
<evidence type="ECO:0000259" key="11">
    <source>
        <dbReference type="PROSITE" id="PS51105"/>
    </source>
</evidence>
<accession>A0A927ZQG4</accession>
<dbReference type="InterPro" id="IPR004501">
    <property type="entry name" value="PTS_EIIC_3"/>
</dbReference>
<feature type="transmembrane region" description="Helical" evidence="10">
    <location>
        <begin position="348"/>
        <end position="376"/>
    </location>
</feature>
<dbReference type="InterPro" id="IPR004796">
    <property type="entry name" value="PTS_IIC_cello"/>
</dbReference>
<name>A0A927ZQG4_SELRU</name>
<feature type="transmembrane region" description="Helical" evidence="10">
    <location>
        <begin position="292"/>
        <end position="313"/>
    </location>
</feature>
<evidence type="ECO:0000313" key="12">
    <source>
        <dbReference type="EMBL" id="MBE6091776.1"/>
    </source>
</evidence>
<dbReference type="GO" id="GO:0009401">
    <property type="term" value="P:phosphoenolpyruvate-dependent sugar phosphotransferase system"/>
    <property type="evidence" value="ECO:0007669"/>
    <property type="project" value="InterPro"/>
</dbReference>
<sequence length="458" mass="48593">MNKQELFDKFIEFMGRFAEIRAVAALRDGFIMTTPFTICGSVFLLLANLPIPGYAEFMAGIFGPHWTDPLNAVSGATFNVLALIAVLAITYKYVEGEGCDAIMASILALSTFLILLPPSVAAEGGAVVDNIIPKAWAGSNGVITAILVSFVVSWVFCYCEKNHIGIKMPPAVPGGVAKAFEALTPGMILFTLGAVIYGLCHFMGATTFPELIFALVQTPLQGLSDTLIGGSIIAALQSILFWAGIHGPNVVGGVVNPILIANSLDNQAILNAGMSLAGNPDAKIITIQVTDVFIKSGGCGITMGLLIASWLSAKSSQMKSITKLATVPGLFNINEPVIFGLPIVFNPFMLVPFVLVPLLAIVITYASIAIGFMSPFSAVQIPWTTPPIIAGLLLNGWQGAVVQIIVIAMSTAVYFPFVRAQDKNMLAEEQGEEGSDNQNDEQLNATMNDEEGKPVLHN</sequence>
<evidence type="ECO:0000256" key="1">
    <source>
        <dbReference type="ARBA" id="ARBA00004651"/>
    </source>
</evidence>
<dbReference type="GO" id="GO:1901264">
    <property type="term" value="P:carbohydrate derivative transport"/>
    <property type="evidence" value="ECO:0007669"/>
    <property type="project" value="TreeGrafter"/>
</dbReference>
<dbReference type="Pfam" id="PF02378">
    <property type="entry name" value="PTS_EIIC"/>
    <property type="match status" value="1"/>
</dbReference>
<dbReference type="PIRSF" id="PIRSF006351">
    <property type="entry name" value="PTS_EIIC-Cellobiose"/>
    <property type="match status" value="1"/>
</dbReference>
<comment type="subcellular location">
    <subcellularLocation>
        <location evidence="1">Cell membrane</location>
        <topology evidence="1">Multi-pass membrane protein</topology>
    </subcellularLocation>
</comment>
<evidence type="ECO:0000256" key="2">
    <source>
        <dbReference type="ARBA" id="ARBA00022448"/>
    </source>
</evidence>
<comment type="caution">
    <text evidence="12">The sequence shown here is derived from an EMBL/GenBank/DDBJ whole genome shotgun (WGS) entry which is preliminary data.</text>
</comment>
<feature type="domain" description="PTS EIIC type-3" evidence="11">
    <location>
        <begin position="6"/>
        <end position="417"/>
    </location>
</feature>
<feature type="transmembrane region" description="Helical" evidence="10">
    <location>
        <begin position="396"/>
        <end position="417"/>
    </location>
</feature>
<evidence type="ECO:0000256" key="8">
    <source>
        <dbReference type="PIRNR" id="PIRNR006351"/>
    </source>
</evidence>
<evidence type="ECO:0000256" key="7">
    <source>
        <dbReference type="ARBA" id="ARBA00023136"/>
    </source>
</evidence>
<evidence type="ECO:0000256" key="3">
    <source>
        <dbReference type="ARBA" id="ARBA00022475"/>
    </source>
</evidence>
<feature type="transmembrane region" description="Helical" evidence="10">
    <location>
        <begin position="141"/>
        <end position="159"/>
    </location>
</feature>
<keyword evidence="2 8" id="KW-0813">Transport</keyword>
<keyword evidence="3 8" id="KW-1003">Cell membrane</keyword>
<comment type="function">
    <text evidence="8">The phosphoenolpyruvate-dependent sugar phosphotransferase system (PTS), a major carbohydrate active -transport system, catalyzes the phosphorylation of incoming sugar substrates concomitant with their translocation across the cell membrane.</text>
</comment>
<dbReference type="PROSITE" id="PS51105">
    <property type="entry name" value="PTS_EIIC_TYPE_3"/>
    <property type="match status" value="1"/>
</dbReference>
<feature type="transmembrane region" description="Helical" evidence="10">
    <location>
        <begin position="196"/>
        <end position="215"/>
    </location>
</feature>